<dbReference type="Pfam" id="PF13193">
    <property type="entry name" value="AMP-binding_C"/>
    <property type="match status" value="1"/>
</dbReference>
<evidence type="ECO:0000259" key="4">
    <source>
        <dbReference type="Pfam" id="PF13193"/>
    </source>
</evidence>
<dbReference type="InterPro" id="IPR045851">
    <property type="entry name" value="AMP-bd_C_sf"/>
</dbReference>
<dbReference type="PROSITE" id="PS00455">
    <property type="entry name" value="AMP_BINDING"/>
    <property type="match status" value="1"/>
</dbReference>
<evidence type="ECO:0000313" key="5">
    <source>
        <dbReference type="EMBL" id="CAB1130023.1"/>
    </source>
</evidence>
<evidence type="ECO:0000256" key="1">
    <source>
        <dbReference type="ARBA" id="ARBA00006432"/>
    </source>
</evidence>
<keyword evidence="2 5" id="KW-0436">Ligase</keyword>
<keyword evidence="6" id="KW-1185">Reference proteome</keyword>
<dbReference type="InterPro" id="IPR020845">
    <property type="entry name" value="AMP-binding_CS"/>
</dbReference>
<dbReference type="InterPro" id="IPR042099">
    <property type="entry name" value="ANL_N_sf"/>
</dbReference>
<evidence type="ECO:0000256" key="2">
    <source>
        <dbReference type="ARBA" id="ARBA00022598"/>
    </source>
</evidence>
<dbReference type="EMBL" id="LR778114">
    <property type="protein sequence ID" value="CAB1130023.1"/>
    <property type="molecule type" value="Genomic_DNA"/>
</dbReference>
<dbReference type="KEGG" id="hfv:R50_2531"/>
<dbReference type="InterPro" id="IPR000873">
    <property type="entry name" value="AMP-dep_synth/lig_dom"/>
</dbReference>
<dbReference type="InterPro" id="IPR050237">
    <property type="entry name" value="ATP-dep_AMP-bd_enzyme"/>
</dbReference>
<comment type="similarity">
    <text evidence="1">Belongs to the ATP-dependent AMP-binding enzyme family.</text>
</comment>
<accession>A0A6F8ZK13</accession>
<protein>
    <submittedName>
        <fullName evidence="5">Putative Long-chain-fatty-acid--CoA ligase</fullName>
        <ecNumber evidence="5">6.2.1.3</ecNumber>
    </submittedName>
</protein>
<dbReference type="GO" id="GO:0004467">
    <property type="term" value="F:long-chain fatty acid-CoA ligase activity"/>
    <property type="evidence" value="ECO:0007669"/>
    <property type="project" value="UniProtKB-EC"/>
</dbReference>
<organism evidence="5 6">
    <name type="scientific">Candidatus Hydrogenisulfobacillus filiaventi</name>
    <dbReference type="NCBI Taxonomy" id="2707344"/>
    <lineage>
        <taxon>Bacteria</taxon>
        <taxon>Bacillati</taxon>
        <taxon>Bacillota</taxon>
        <taxon>Clostridia</taxon>
        <taxon>Eubacteriales</taxon>
        <taxon>Clostridiales Family XVII. Incertae Sedis</taxon>
        <taxon>Candidatus Hydrogenisulfobacillus</taxon>
    </lineage>
</organism>
<feature type="domain" description="AMP-binding enzyme C-terminal" evidence="4">
    <location>
        <begin position="399"/>
        <end position="471"/>
    </location>
</feature>
<sequence length="486" mass="50245">MLTVEAVLRAAAAAGGHLHWTGADGAGHTLPYSAVQAAVERQAAAWVSAAGTPVATWGGNDGPHLLQALALQRAGAIWYAVNHRLPAAVLAGVLEQVRPAAVVVLPGYRPVWEAVRDRLAAPPPEAAPGGEAPPGGLLPAVAETDPATLVTTSGTTGPPKAAVYPQRAIALHAVALAAGLGVRPGDVLLPLVPLFHVQAWGLPYVAFLQGADLVLAGGPLEPAAVSRLMADRGVTVAAGVPTVWHDLIRYWETAGGPPPGLRTAFTGGAPLPEALYARLTGWGVTVIEGYGLSEAGPSVALRRAGRGAGDSGDLGYPLPFVEVMVAGEDGQPLPADGRSAGELRVRSPWTARPLGGAAGEGWIATGDVVVQHPDGRLHLRDRLADRIKSGGEWIDSLTLERRLLGHPAVAEAAVVACPDRRWGERPLAVVAAAAPVGEQELQAWLREVFPAWWVPDAIHFVAALPRTATGKVDKRALRAACRSGDA</sequence>
<dbReference type="EC" id="6.2.1.3" evidence="5"/>
<dbReference type="SUPFAM" id="SSF56801">
    <property type="entry name" value="Acetyl-CoA synthetase-like"/>
    <property type="match status" value="1"/>
</dbReference>
<dbReference type="PANTHER" id="PTHR43767">
    <property type="entry name" value="LONG-CHAIN-FATTY-ACID--COA LIGASE"/>
    <property type="match status" value="1"/>
</dbReference>
<dbReference type="Gene3D" id="3.40.50.12780">
    <property type="entry name" value="N-terminal domain of ligase-like"/>
    <property type="match status" value="1"/>
</dbReference>
<gene>
    <name evidence="5" type="ORF">R50_2531</name>
</gene>
<evidence type="ECO:0000259" key="3">
    <source>
        <dbReference type="Pfam" id="PF00501"/>
    </source>
</evidence>
<reference evidence="5 6" key="1">
    <citation type="submission" date="2020-02" db="EMBL/GenBank/DDBJ databases">
        <authorList>
            <person name="Hogendoorn C."/>
        </authorList>
    </citation>
    <scope>NUCLEOTIDE SEQUENCE [LARGE SCALE GENOMIC DNA]</scope>
    <source>
        <strain evidence="5">R501</strain>
    </source>
</reference>
<dbReference type="AlphaFoldDB" id="A0A6F8ZK13"/>
<dbReference type="InterPro" id="IPR025110">
    <property type="entry name" value="AMP-bd_C"/>
</dbReference>
<dbReference type="Gene3D" id="3.30.300.30">
    <property type="match status" value="1"/>
</dbReference>
<dbReference type="Pfam" id="PF00501">
    <property type="entry name" value="AMP-binding"/>
    <property type="match status" value="1"/>
</dbReference>
<evidence type="ECO:0000313" key="6">
    <source>
        <dbReference type="Proteomes" id="UP000503399"/>
    </source>
</evidence>
<proteinExistence type="inferred from homology"/>
<dbReference type="Proteomes" id="UP000503399">
    <property type="component" value="Chromosome"/>
</dbReference>
<name>A0A6F8ZK13_9FIRM</name>
<feature type="domain" description="AMP-dependent synthetase/ligase" evidence="3">
    <location>
        <begin position="25"/>
        <end position="352"/>
    </location>
</feature>
<dbReference type="FunFam" id="3.30.300.30:FF:000008">
    <property type="entry name" value="2,3-dihydroxybenzoate-AMP ligase"/>
    <property type="match status" value="1"/>
</dbReference>